<dbReference type="InterPro" id="IPR001633">
    <property type="entry name" value="EAL_dom"/>
</dbReference>
<dbReference type="PROSITE" id="PS50887">
    <property type="entry name" value="GGDEF"/>
    <property type="match status" value="1"/>
</dbReference>
<dbReference type="AlphaFoldDB" id="A0A1G7I365"/>
<gene>
    <name evidence="4" type="ORF">SAMN05660662_0973</name>
</gene>
<evidence type="ECO:0000313" key="5">
    <source>
        <dbReference type="Proteomes" id="UP000199406"/>
    </source>
</evidence>
<feature type="transmembrane region" description="Helical" evidence="1">
    <location>
        <begin position="72"/>
        <end position="91"/>
    </location>
</feature>
<organism evidence="4 5">
    <name type="scientific">Blastococcus aurantiacus</name>
    <dbReference type="NCBI Taxonomy" id="1550231"/>
    <lineage>
        <taxon>Bacteria</taxon>
        <taxon>Bacillati</taxon>
        <taxon>Actinomycetota</taxon>
        <taxon>Actinomycetes</taxon>
        <taxon>Geodermatophilales</taxon>
        <taxon>Geodermatophilaceae</taxon>
        <taxon>Blastococcus</taxon>
    </lineage>
</organism>
<dbReference type="FunFam" id="3.30.70.270:FF:000001">
    <property type="entry name" value="Diguanylate cyclase domain protein"/>
    <property type="match status" value="1"/>
</dbReference>
<feature type="domain" description="GGDEF" evidence="3">
    <location>
        <begin position="200"/>
        <end position="321"/>
    </location>
</feature>
<dbReference type="NCBIfam" id="TIGR00254">
    <property type="entry name" value="GGDEF"/>
    <property type="match status" value="1"/>
</dbReference>
<dbReference type="PROSITE" id="PS50883">
    <property type="entry name" value="EAL"/>
    <property type="match status" value="1"/>
</dbReference>
<name>A0A1G7I365_9ACTN</name>
<dbReference type="SMART" id="SM00052">
    <property type="entry name" value="EAL"/>
    <property type="match status" value="1"/>
</dbReference>
<keyword evidence="1" id="KW-0472">Membrane</keyword>
<sequence length="585" mass="61367">MKWSAVPEVATSRVMSQALATLYVFGGSASLLAVLGAETPWVDRALLSGLAVSALLAGGVVLRWGSRWPRPAFHIAVLQATAVVVAGVVLAPDAPTALAVGALTSFLAIASCFFFSLPLAVGHTALALAGLTAGLAVRGDVALPLALSLDAMVLGLSVVTRGLVLRASSANRDPLTGLTNRRGFDQALHELMRVVSRTDEPMSAALLDLDHFKAINDTQGHDAGDRVLRSVAKAWRRALPPTAVLARHGGDEFALLLPGLPGPAALTLVQQLRARHPDVGMSCGVAEHQPGESAAQLMRRADLALYTAKSSGRGRCELGAGPDTSDLVADLTAALDAGDVTVHFQPIRDLRTDQVVGVEALARWTHPERGLVSPAEFVAVAERHGLMPRLGEHVLRSACGQMSALHAGTGRRLRLGVNVSGRELSDPAYAQRVRTVLAETGWPATETVLEVTESLVDAECSTAVATLHELRGLGLGIAIDDFGTGYSSLSRLDTLPVAILKLDSSFIATITTSPRRATMLRSIVGMAHVLGLDVVAEGVETAEQDAQLRAIGCRFGQGWLYGRPAPLADVAAQLDRADDAHALHA</sequence>
<proteinExistence type="predicted"/>
<evidence type="ECO:0000259" key="2">
    <source>
        <dbReference type="PROSITE" id="PS50883"/>
    </source>
</evidence>
<dbReference type="Pfam" id="PF00563">
    <property type="entry name" value="EAL"/>
    <property type="match status" value="1"/>
</dbReference>
<evidence type="ECO:0000256" key="1">
    <source>
        <dbReference type="SAM" id="Phobius"/>
    </source>
</evidence>
<dbReference type="PANTHER" id="PTHR33121">
    <property type="entry name" value="CYCLIC DI-GMP PHOSPHODIESTERASE PDEF"/>
    <property type="match status" value="1"/>
</dbReference>
<accession>A0A1G7I365</accession>
<feature type="transmembrane region" description="Helical" evidence="1">
    <location>
        <begin position="20"/>
        <end position="38"/>
    </location>
</feature>
<dbReference type="Pfam" id="PF00990">
    <property type="entry name" value="GGDEF"/>
    <property type="match status" value="1"/>
</dbReference>
<keyword evidence="5" id="KW-1185">Reference proteome</keyword>
<evidence type="ECO:0000313" key="4">
    <source>
        <dbReference type="EMBL" id="SDF07038.1"/>
    </source>
</evidence>
<dbReference type="GO" id="GO:0071111">
    <property type="term" value="F:cyclic-guanylate-specific phosphodiesterase activity"/>
    <property type="evidence" value="ECO:0007669"/>
    <property type="project" value="InterPro"/>
</dbReference>
<evidence type="ECO:0000259" key="3">
    <source>
        <dbReference type="PROSITE" id="PS50887"/>
    </source>
</evidence>
<dbReference type="InterPro" id="IPR035919">
    <property type="entry name" value="EAL_sf"/>
</dbReference>
<dbReference type="InterPro" id="IPR029787">
    <property type="entry name" value="Nucleotide_cyclase"/>
</dbReference>
<feature type="transmembrane region" description="Helical" evidence="1">
    <location>
        <begin position="98"/>
        <end position="121"/>
    </location>
</feature>
<dbReference type="SUPFAM" id="SSF141868">
    <property type="entry name" value="EAL domain-like"/>
    <property type="match status" value="1"/>
</dbReference>
<dbReference type="Proteomes" id="UP000199406">
    <property type="component" value="Unassembled WGS sequence"/>
</dbReference>
<dbReference type="InterPro" id="IPR000160">
    <property type="entry name" value="GGDEF_dom"/>
</dbReference>
<dbReference type="SMART" id="SM00267">
    <property type="entry name" value="GGDEF"/>
    <property type="match status" value="1"/>
</dbReference>
<dbReference type="OrthoDB" id="23692at2"/>
<dbReference type="STRING" id="1550231.SAMN05660662_0973"/>
<dbReference type="PANTHER" id="PTHR33121:SF70">
    <property type="entry name" value="SIGNALING PROTEIN YKOW"/>
    <property type="match status" value="1"/>
</dbReference>
<dbReference type="InterPro" id="IPR050706">
    <property type="entry name" value="Cyclic-di-GMP_PDE-like"/>
</dbReference>
<dbReference type="Gene3D" id="3.20.20.450">
    <property type="entry name" value="EAL domain"/>
    <property type="match status" value="1"/>
</dbReference>
<dbReference type="SUPFAM" id="SSF55073">
    <property type="entry name" value="Nucleotide cyclase"/>
    <property type="match status" value="1"/>
</dbReference>
<dbReference type="EMBL" id="FNBT01000001">
    <property type="protein sequence ID" value="SDF07038.1"/>
    <property type="molecule type" value="Genomic_DNA"/>
</dbReference>
<protein>
    <submittedName>
        <fullName evidence="4">Diguanylate cyclase/phosphodiesterase</fullName>
    </submittedName>
</protein>
<feature type="transmembrane region" description="Helical" evidence="1">
    <location>
        <begin position="45"/>
        <end position="66"/>
    </location>
</feature>
<keyword evidence="1" id="KW-1133">Transmembrane helix</keyword>
<keyword evidence="1" id="KW-0812">Transmembrane</keyword>
<dbReference type="CDD" id="cd01949">
    <property type="entry name" value="GGDEF"/>
    <property type="match status" value="1"/>
</dbReference>
<reference evidence="5" key="1">
    <citation type="submission" date="2016-10" db="EMBL/GenBank/DDBJ databases">
        <authorList>
            <person name="Varghese N."/>
            <person name="Submissions S."/>
        </authorList>
    </citation>
    <scope>NUCLEOTIDE SEQUENCE [LARGE SCALE GENOMIC DNA]</scope>
    <source>
        <strain evidence="5">DSM 44268</strain>
    </source>
</reference>
<dbReference type="RefSeq" id="WP_091763907.1">
    <property type="nucleotide sequence ID" value="NZ_FNBT01000001.1"/>
</dbReference>
<feature type="domain" description="EAL" evidence="2">
    <location>
        <begin position="324"/>
        <end position="578"/>
    </location>
</feature>
<dbReference type="CDD" id="cd01948">
    <property type="entry name" value="EAL"/>
    <property type="match status" value="1"/>
</dbReference>
<dbReference type="InterPro" id="IPR043128">
    <property type="entry name" value="Rev_trsase/Diguanyl_cyclase"/>
</dbReference>
<dbReference type="Gene3D" id="3.30.70.270">
    <property type="match status" value="1"/>
</dbReference>